<sequence length="125" mass="14193">MQHAVCVAVNSSNAGTVSPLTDADADDDDDYDEDEDENENAAWHHVERLLDHYGLNEHSNYSTTQLLSAPCNVSRNKESYRVPTRDENENVDEDEDENENENENENDDADEADGRREMKYVGGWV</sequence>
<keyword evidence="3" id="KW-1185">Reference proteome</keyword>
<feature type="region of interest" description="Disordered" evidence="1">
    <location>
        <begin position="1"/>
        <end position="40"/>
    </location>
</feature>
<evidence type="ECO:0000313" key="3">
    <source>
        <dbReference type="Proteomes" id="UP000001070"/>
    </source>
</evidence>
<feature type="compositionally biased region" description="Acidic residues" evidence="1">
    <location>
        <begin position="23"/>
        <end position="39"/>
    </location>
</feature>
<reference evidence="2 3" key="1">
    <citation type="journal article" date="2007" name="Nature">
        <title>Evolution of genes and genomes on the Drosophila phylogeny.</title>
        <authorList>
            <consortium name="Drosophila 12 Genomes Consortium"/>
            <person name="Clark A.G."/>
            <person name="Eisen M.B."/>
            <person name="Smith D.R."/>
            <person name="Bergman C.M."/>
            <person name="Oliver B."/>
            <person name="Markow T.A."/>
            <person name="Kaufman T.C."/>
            <person name="Kellis M."/>
            <person name="Gelbart W."/>
            <person name="Iyer V.N."/>
            <person name="Pollard D.A."/>
            <person name="Sackton T.B."/>
            <person name="Larracuente A.M."/>
            <person name="Singh N.D."/>
            <person name="Abad J.P."/>
            <person name="Abt D.N."/>
            <person name="Adryan B."/>
            <person name="Aguade M."/>
            <person name="Akashi H."/>
            <person name="Anderson W.W."/>
            <person name="Aquadro C.F."/>
            <person name="Ardell D.H."/>
            <person name="Arguello R."/>
            <person name="Artieri C.G."/>
            <person name="Barbash D.A."/>
            <person name="Barker D."/>
            <person name="Barsanti P."/>
            <person name="Batterham P."/>
            <person name="Batzoglou S."/>
            <person name="Begun D."/>
            <person name="Bhutkar A."/>
            <person name="Blanco E."/>
            <person name="Bosak S.A."/>
            <person name="Bradley R.K."/>
            <person name="Brand A.D."/>
            <person name="Brent M.R."/>
            <person name="Brooks A.N."/>
            <person name="Brown R.H."/>
            <person name="Butlin R.K."/>
            <person name="Caggese C."/>
            <person name="Calvi B.R."/>
            <person name="Bernardo de Carvalho A."/>
            <person name="Caspi A."/>
            <person name="Castrezana S."/>
            <person name="Celniker S.E."/>
            <person name="Chang J.L."/>
            <person name="Chapple C."/>
            <person name="Chatterji S."/>
            <person name="Chinwalla A."/>
            <person name="Civetta A."/>
            <person name="Clifton S.W."/>
            <person name="Comeron J.M."/>
            <person name="Costello J.C."/>
            <person name="Coyne J.A."/>
            <person name="Daub J."/>
            <person name="David R.G."/>
            <person name="Delcher A.L."/>
            <person name="Delehaunty K."/>
            <person name="Do C.B."/>
            <person name="Ebling H."/>
            <person name="Edwards K."/>
            <person name="Eickbush T."/>
            <person name="Evans J.D."/>
            <person name="Filipski A."/>
            <person name="Findeiss S."/>
            <person name="Freyhult E."/>
            <person name="Fulton L."/>
            <person name="Fulton R."/>
            <person name="Garcia A.C."/>
            <person name="Gardiner A."/>
            <person name="Garfield D.A."/>
            <person name="Garvin B.E."/>
            <person name="Gibson G."/>
            <person name="Gilbert D."/>
            <person name="Gnerre S."/>
            <person name="Godfrey J."/>
            <person name="Good R."/>
            <person name="Gotea V."/>
            <person name="Gravely B."/>
            <person name="Greenberg A.J."/>
            <person name="Griffiths-Jones S."/>
            <person name="Gross S."/>
            <person name="Guigo R."/>
            <person name="Gustafson E.A."/>
            <person name="Haerty W."/>
            <person name="Hahn M.W."/>
            <person name="Halligan D.L."/>
            <person name="Halpern A.L."/>
            <person name="Halter G.M."/>
            <person name="Han M.V."/>
            <person name="Heger A."/>
            <person name="Hillier L."/>
            <person name="Hinrichs A.S."/>
            <person name="Holmes I."/>
            <person name="Hoskins R.A."/>
            <person name="Hubisz M.J."/>
            <person name="Hultmark D."/>
            <person name="Huntley M.A."/>
            <person name="Jaffe D.B."/>
            <person name="Jagadeeshan S."/>
            <person name="Jeck W.R."/>
            <person name="Johnson J."/>
            <person name="Jones C.D."/>
            <person name="Jordan W.C."/>
            <person name="Karpen G.H."/>
            <person name="Kataoka E."/>
            <person name="Keightley P.D."/>
            <person name="Kheradpour P."/>
            <person name="Kirkness E.F."/>
            <person name="Koerich L.B."/>
            <person name="Kristiansen K."/>
            <person name="Kudrna D."/>
            <person name="Kulathinal R.J."/>
            <person name="Kumar S."/>
            <person name="Kwok R."/>
            <person name="Lander E."/>
            <person name="Langley C.H."/>
            <person name="Lapoint R."/>
            <person name="Lazzaro B.P."/>
            <person name="Lee S.J."/>
            <person name="Levesque L."/>
            <person name="Li R."/>
            <person name="Lin C.F."/>
            <person name="Lin M.F."/>
            <person name="Lindblad-Toh K."/>
            <person name="Llopart A."/>
            <person name="Long M."/>
            <person name="Low L."/>
            <person name="Lozovsky E."/>
            <person name="Lu J."/>
            <person name="Luo M."/>
            <person name="Machado C.A."/>
            <person name="Makalowski W."/>
            <person name="Marzo M."/>
            <person name="Matsuda M."/>
            <person name="Matzkin L."/>
            <person name="McAllister B."/>
            <person name="McBride C.S."/>
            <person name="McKernan B."/>
            <person name="McKernan K."/>
            <person name="Mendez-Lago M."/>
            <person name="Minx P."/>
            <person name="Mollenhauer M.U."/>
            <person name="Montooth K."/>
            <person name="Mount S.M."/>
            <person name="Mu X."/>
            <person name="Myers E."/>
            <person name="Negre B."/>
            <person name="Newfeld S."/>
            <person name="Nielsen R."/>
            <person name="Noor M.A."/>
            <person name="O'Grady P."/>
            <person name="Pachter L."/>
            <person name="Papaceit M."/>
            <person name="Parisi M.J."/>
            <person name="Parisi M."/>
            <person name="Parts L."/>
            <person name="Pedersen J.S."/>
            <person name="Pesole G."/>
            <person name="Phillippy A.M."/>
            <person name="Ponting C.P."/>
            <person name="Pop M."/>
            <person name="Porcelli D."/>
            <person name="Powell J.R."/>
            <person name="Prohaska S."/>
            <person name="Pruitt K."/>
            <person name="Puig M."/>
            <person name="Quesneville H."/>
            <person name="Ram K.R."/>
            <person name="Rand D."/>
            <person name="Rasmussen M.D."/>
            <person name="Reed L.K."/>
            <person name="Reenan R."/>
            <person name="Reily A."/>
            <person name="Remington K.A."/>
            <person name="Rieger T.T."/>
            <person name="Ritchie M.G."/>
            <person name="Robin C."/>
            <person name="Rogers Y.H."/>
            <person name="Rohde C."/>
            <person name="Rozas J."/>
            <person name="Rubenfield M.J."/>
            <person name="Ruiz A."/>
            <person name="Russo S."/>
            <person name="Salzberg S.L."/>
            <person name="Sanchez-Gracia A."/>
            <person name="Saranga D.J."/>
            <person name="Sato H."/>
            <person name="Schaeffer S.W."/>
            <person name="Schatz M.C."/>
            <person name="Schlenke T."/>
            <person name="Schwartz R."/>
            <person name="Segarra C."/>
            <person name="Singh R.S."/>
            <person name="Sirot L."/>
            <person name="Sirota M."/>
            <person name="Sisneros N.B."/>
            <person name="Smith C.D."/>
            <person name="Smith T.F."/>
            <person name="Spieth J."/>
            <person name="Stage D.E."/>
            <person name="Stark A."/>
            <person name="Stephan W."/>
            <person name="Strausberg R.L."/>
            <person name="Strempel S."/>
            <person name="Sturgill D."/>
            <person name="Sutton G."/>
            <person name="Sutton G.G."/>
            <person name="Tao W."/>
            <person name="Teichmann S."/>
            <person name="Tobari Y.N."/>
            <person name="Tomimura Y."/>
            <person name="Tsolas J.M."/>
            <person name="Valente V.L."/>
            <person name="Venter E."/>
            <person name="Venter J.C."/>
            <person name="Vicario S."/>
            <person name="Vieira F.G."/>
            <person name="Vilella A.J."/>
            <person name="Villasante A."/>
            <person name="Walenz B."/>
            <person name="Wang J."/>
            <person name="Wasserman M."/>
            <person name="Watts T."/>
            <person name="Wilson D."/>
            <person name="Wilson R.K."/>
            <person name="Wing R.A."/>
            <person name="Wolfner M.F."/>
            <person name="Wong A."/>
            <person name="Wong G.K."/>
            <person name="Wu C.I."/>
            <person name="Wu G."/>
            <person name="Yamamoto D."/>
            <person name="Yang H.P."/>
            <person name="Yang S.P."/>
            <person name="Yorke J.A."/>
            <person name="Yoshida K."/>
            <person name="Zdobnov E."/>
            <person name="Zhang P."/>
            <person name="Zhang Y."/>
            <person name="Zimin A.V."/>
            <person name="Baldwin J."/>
            <person name="Abdouelleil A."/>
            <person name="Abdulkadir J."/>
            <person name="Abebe A."/>
            <person name="Abera B."/>
            <person name="Abreu J."/>
            <person name="Acer S.C."/>
            <person name="Aftuck L."/>
            <person name="Alexander A."/>
            <person name="An P."/>
            <person name="Anderson E."/>
            <person name="Anderson S."/>
            <person name="Arachi H."/>
            <person name="Azer M."/>
            <person name="Bachantsang P."/>
            <person name="Barry A."/>
            <person name="Bayul T."/>
            <person name="Berlin A."/>
            <person name="Bessette D."/>
            <person name="Bloom T."/>
            <person name="Blye J."/>
            <person name="Boguslavskiy L."/>
            <person name="Bonnet C."/>
            <person name="Boukhgalter B."/>
            <person name="Bourzgui I."/>
            <person name="Brown A."/>
            <person name="Cahill P."/>
            <person name="Channer S."/>
            <person name="Cheshatsang Y."/>
            <person name="Chuda L."/>
            <person name="Citroen M."/>
            <person name="Collymore A."/>
            <person name="Cooke P."/>
            <person name="Costello M."/>
            <person name="D'Aco K."/>
            <person name="Daza R."/>
            <person name="De Haan G."/>
            <person name="DeGray S."/>
            <person name="DeMaso C."/>
            <person name="Dhargay N."/>
            <person name="Dooley K."/>
            <person name="Dooley E."/>
            <person name="Doricent M."/>
            <person name="Dorje P."/>
            <person name="Dorjee K."/>
            <person name="Dupes A."/>
            <person name="Elong R."/>
            <person name="Falk J."/>
            <person name="Farina A."/>
            <person name="Faro S."/>
            <person name="Ferguson D."/>
            <person name="Fisher S."/>
            <person name="Foley C.D."/>
            <person name="Franke A."/>
            <person name="Friedrich D."/>
            <person name="Gadbois L."/>
            <person name="Gearin G."/>
            <person name="Gearin C.R."/>
            <person name="Giannoukos G."/>
            <person name="Goode T."/>
            <person name="Graham J."/>
            <person name="Grandbois E."/>
            <person name="Grewal S."/>
            <person name="Gyaltsen K."/>
            <person name="Hafez N."/>
            <person name="Hagos B."/>
            <person name="Hall J."/>
            <person name="Henson C."/>
            <person name="Hollinger A."/>
            <person name="Honan T."/>
            <person name="Huard M.D."/>
            <person name="Hughes L."/>
            <person name="Hurhula B."/>
            <person name="Husby M.E."/>
            <person name="Kamat A."/>
            <person name="Kanga B."/>
            <person name="Kashin S."/>
            <person name="Khazanovich D."/>
            <person name="Kisner P."/>
            <person name="Lance K."/>
            <person name="Lara M."/>
            <person name="Lee W."/>
            <person name="Lennon N."/>
            <person name="Letendre F."/>
            <person name="LeVine R."/>
            <person name="Lipovsky A."/>
            <person name="Liu X."/>
            <person name="Liu J."/>
            <person name="Liu S."/>
            <person name="Lokyitsang T."/>
            <person name="Lokyitsang Y."/>
            <person name="Lubonja R."/>
            <person name="Lui A."/>
            <person name="MacDonald P."/>
            <person name="Magnisalis V."/>
            <person name="Maru K."/>
            <person name="Matthews C."/>
            <person name="McCusker W."/>
            <person name="McDonough S."/>
            <person name="Mehta T."/>
            <person name="Meldrim J."/>
            <person name="Meneus L."/>
            <person name="Mihai O."/>
            <person name="Mihalev A."/>
            <person name="Mihova T."/>
            <person name="Mittelman R."/>
            <person name="Mlenga V."/>
            <person name="Montmayeur A."/>
            <person name="Mulrain L."/>
            <person name="Navidi A."/>
            <person name="Naylor J."/>
            <person name="Negash T."/>
            <person name="Nguyen T."/>
            <person name="Nguyen N."/>
            <person name="Nicol R."/>
            <person name="Norbu C."/>
            <person name="Norbu N."/>
            <person name="Novod N."/>
            <person name="O'Neill B."/>
            <person name="Osman S."/>
            <person name="Markiewicz E."/>
            <person name="Oyono O.L."/>
            <person name="Patti C."/>
            <person name="Phunkhang P."/>
            <person name="Pierre F."/>
            <person name="Priest M."/>
            <person name="Raghuraman S."/>
            <person name="Rege F."/>
            <person name="Reyes R."/>
            <person name="Rise C."/>
            <person name="Rogov P."/>
            <person name="Ross K."/>
            <person name="Ryan E."/>
            <person name="Settipalli S."/>
            <person name="Shea T."/>
            <person name="Sherpa N."/>
            <person name="Shi L."/>
            <person name="Shih D."/>
            <person name="Sparrow T."/>
            <person name="Spaulding J."/>
            <person name="Stalker J."/>
            <person name="Stange-Thomann N."/>
            <person name="Stavropoulos S."/>
            <person name="Stone C."/>
            <person name="Strader C."/>
            <person name="Tesfaye S."/>
            <person name="Thomson T."/>
            <person name="Thoulutsang Y."/>
            <person name="Thoulutsang D."/>
            <person name="Topham K."/>
            <person name="Topping I."/>
            <person name="Tsamla T."/>
            <person name="Vassiliev H."/>
            <person name="Vo A."/>
            <person name="Wangchuk T."/>
            <person name="Wangdi T."/>
            <person name="Weiand M."/>
            <person name="Wilkinson J."/>
            <person name="Wilson A."/>
            <person name="Yadav S."/>
            <person name="Young G."/>
            <person name="Yu Q."/>
            <person name="Zembek L."/>
            <person name="Zhong D."/>
            <person name="Zimmer A."/>
            <person name="Zwirko Z."/>
            <person name="Jaffe D.B."/>
            <person name="Alvarez P."/>
            <person name="Brockman W."/>
            <person name="Butler J."/>
            <person name="Chin C."/>
            <person name="Gnerre S."/>
            <person name="Grabherr M."/>
            <person name="Kleber M."/>
            <person name="Mauceli E."/>
            <person name="MacCallum I."/>
        </authorList>
    </citation>
    <scope>NUCLEOTIDE SEQUENCE [LARGE SCALE GENOMIC DNA]</scope>
    <source>
        <strain evidence="3">Tucson 15287-2541.00</strain>
    </source>
</reference>
<feature type="compositionally biased region" description="Polar residues" evidence="1">
    <location>
        <begin position="64"/>
        <end position="74"/>
    </location>
</feature>
<dbReference type="HOGENOM" id="CLU_1994948_0_0_1"/>
<feature type="compositionally biased region" description="Polar residues" evidence="1">
    <location>
        <begin position="9"/>
        <end position="19"/>
    </location>
</feature>
<feature type="compositionally biased region" description="Acidic residues" evidence="1">
    <location>
        <begin position="89"/>
        <end position="111"/>
    </location>
</feature>
<name>B4JKB0_DROGR</name>
<dbReference type="EMBL" id="CH916370">
    <property type="protein sequence ID" value="EDW00013.1"/>
    <property type="molecule type" value="Genomic_DNA"/>
</dbReference>
<dbReference type="InParanoid" id="B4JKB0"/>
<dbReference type="AlphaFoldDB" id="B4JKB0"/>
<evidence type="ECO:0000256" key="1">
    <source>
        <dbReference type="SAM" id="MobiDB-lite"/>
    </source>
</evidence>
<evidence type="ECO:0000313" key="2">
    <source>
        <dbReference type="EMBL" id="EDW00013.1"/>
    </source>
</evidence>
<protein>
    <submittedName>
        <fullName evidence="2">GH12625</fullName>
    </submittedName>
</protein>
<proteinExistence type="predicted"/>
<accession>B4JKB0</accession>
<feature type="region of interest" description="Disordered" evidence="1">
    <location>
        <begin position="64"/>
        <end position="125"/>
    </location>
</feature>
<dbReference type="Proteomes" id="UP000001070">
    <property type="component" value="Unassembled WGS sequence"/>
</dbReference>
<organism evidence="3">
    <name type="scientific">Drosophila grimshawi</name>
    <name type="common">Hawaiian fruit fly</name>
    <name type="synonym">Idiomyia grimshawi</name>
    <dbReference type="NCBI Taxonomy" id="7222"/>
    <lineage>
        <taxon>Eukaryota</taxon>
        <taxon>Metazoa</taxon>
        <taxon>Ecdysozoa</taxon>
        <taxon>Arthropoda</taxon>
        <taxon>Hexapoda</taxon>
        <taxon>Insecta</taxon>
        <taxon>Pterygota</taxon>
        <taxon>Neoptera</taxon>
        <taxon>Endopterygota</taxon>
        <taxon>Diptera</taxon>
        <taxon>Brachycera</taxon>
        <taxon>Muscomorpha</taxon>
        <taxon>Ephydroidea</taxon>
        <taxon>Drosophilidae</taxon>
        <taxon>Drosophila</taxon>
        <taxon>Hawaiian Drosophila</taxon>
    </lineage>
</organism>
<gene>
    <name evidence="2" type="primary">Dgri\GH12625</name>
    <name evidence="2" type="ORF">Dgri_GH12625</name>
</gene>
<feature type="compositionally biased region" description="Basic and acidic residues" evidence="1">
    <location>
        <begin position="75"/>
        <end position="88"/>
    </location>
</feature>